<organism evidence="1 2">
    <name type="scientific">Mycobacterium syngnathidarum</name>
    <dbReference type="NCBI Taxonomy" id="1908205"/>
    <lineage>
        <taxon>Bacteria</taxon>
        <taxon>Bacillati</taxon>
        <taxon>Actinomycetota</taxon>
        <taxon>Actinomycetes</taxon>
        <taxon>Mycobacteriales</taxon>
        <taxon>Mycobacteriaceae</taxon>
        <taxon>Mycobacterium</taxon>
    </lineage>
</organism>
<dbReference type="RefSeq" id="WP_070946730.1">
    <property type="nucleotide sequence ID" value="NZ_MLCL01000002.1"/>
</dbReference>
<comment type="caution">
    <text evidence="1">The sequence shown here is derived from an EMBL/GenBank/DDBJ whole genome shotgun (WGS) entry which is preliminary data.</text>
</comment>
<dbReference type="EMBL" id="MLHV01000035">
    <property type="protein sequence ID" value="OHT90980.1"/>
    <property type="molecule type" value="Genomic_DNA"/>
</dbReference>
<accession>A0A1S1JUX1</accession>
<accession>A0A1Q9WI60</accession>
<evidence type="ECO:0000313" key="2">
    <source>
        <dbReference type="Proteomes" id="UP000179636"/>
    </source>
</evidence>
<protein>
    <submittedName>
        <fullName evidence="1">Uncharacterized protein</fullName>
    </submittedName>
</protein>
<evidence type="ECO:0000313" key="1">
    <source>
        <dbReference type="EMBL" id="OHT90980.1"/>
    </source>
</evidence>
<keyword evidence="2" id="KW-1185">Reference proteome</keyword>
<proteinExistence type="predicted"/>
<dbReference type="AlphaFoldDB" id="A0A1S1JUX1"/>
<name>A0A1S1JUX1_9MYCO</name>
<dbReference type="Proteomes" id="UP000179636">
    <property type="component" value="Unassembled WGS sequence"/>
</dbReference>
<gene>
    <name evidence="1" type="ORF">BKG61_26255</name>
</gene>
<sequence length="65" mass="7268">MRGGHGRPHALVDVIWSVRQEGADETENAERVETTKTVRRSQNYRDDVYRQLGIVAEDDGAAVSV</sequence>
<reference evidence="1 2" key="1">
    <citation type="submission" date="2016-10" db="EMBL/GenBank/DDBJ databases">
        <title>Evaluation of Human, Animal and Environmental Mycobacterium chelonae Isolates by Core Genome Phylogenomic Analysis, Targeted Gene Comparison, and Anti-microbial Susceptibility Patterns: A Tale of Mistaken Identities.</title>
        <authorList>
            <person name="Fogelson S.B."/>
            <person name="Camus A.C."/>
            <person name="Lorenz W."/>
            <person name="Vasireddy R."/>
            <person name="Vasireddy S."/>
            <person name="Smith T."/>
            <person name="Brown-Elliott B.A."/>
            <person name="Wallace R.J.Jr."/>
            <person name="Hasan N.A."/>
            <person name="Reischl U."/>
            <person name="Sanchez S."/>
        </authorList>
    </citation>
    <scope>NUCLEOTIDE SEQUENCE [LARGE SCALE GENOMIC DNA]</scope>
    <source>
        <strain evidence="1 2">24999</strain>
    </source>
</reference>